<evidence type="ECO:0000313" key="1">
    <source>
        <dbReference type="EMBL" id="ADG99297.1"/>
    </source>
</evidence>
<dbReference type="KEGG" id="srt:Srot_2866"/>
<gene>
    <name evidence="1" type="ordered locus">Srot_2866</name>
</gene>
<dbReference type="Proteomes" id="UP000002247">
    <property type="component" value="Chromosome"/>
</dbReference>
<dbReference type="RefSeq" id="WP_013139746.1">
    <property type="nucleotide sequence ID" value="NC_014168.1"/>
</dbReference>
<dbReference type="STRING" id="640132.Srot_2866"/>
<reference evidence="1 2" key="1">
    <citation type="journal article" date="2010" name="Stand. Genomic Sci.">
        <title>Complete genome sequence of Segniliparus rotundus type strain (CDC 1076).</title>
        <authorList>
            <person name="Sikorski J."/>
            <person name="Lapidus A."/>
            <person name="Copeland A."/>
            <person name="Misra M."/>
            <person name="Glavina Del Rio T."/>
            <person name="Nolan M."/>
            <person name="Lucas S."/>
            <person name="Chen F."/>
            <person name="Tice H."/>
            <person name="Cheng J.F."/>
            <person name="Jando M."/>
            <person name="Schneider S."/>
            <person name="Bruce D."/>
            <person name="Goodwin L."/>
            <person name="Pitluck S."/>
            <person name="Liolios K."/>
            <person name="Mikhailova N."/>
            <person name="Pati A."/>
            <person name="Ivanova N."/>
            <person name="Mavromatis K."/>
            <person name="Chen A."/>
            <person name="Palaniappan K."/>
            <person name="Chertkov O."/>
            <person name="Land M."/>
            <person name="Hauser L."/>
            <person name="Chang Y.J."/>
            <person name="Jeffries C.D."/>
            <person name="Brettin T."/>
            <person name="Detter J.C."/>
            <person name="Han C."/>
            <person name="Rohde M."/>
            <person name="Goker M."/>
            <person name="Bristow J."/>
            <person name="Eisen J.A."/>
            <person name="Markowitz V."/>
            <person name="Hugenholtz P."/>
            <person name="Kyrpides N.C."/>
            <person name="Klenk H.P."/>
        </authorList>
    </citation>
    <scope>NUCLEOTIDE SEQUENCE [LARGE SCALE GENOMIC DNA]</scope>
    <source>
        <strain evidence="2">ATCC BAA-972 / CDC 1076 / CIP 108378 / DSM 44985 / JCM 13578</strain>
    </source>
</reference>
<keyword evidence="2" id="KW-1185">Reference proteome</keyword>
<dbReference type="OrthoDB" id="5195799at2"/>
<evidence type="ECO:0008006" key="3">
    <source>
        <dbReference type="Google" id="ProtNLM"/>
    </source>
</evidence>
<dbReference type="AlphaFoldDB" id="D6ZDP0"/>
<proteinExistence type="predicted"/>
<accession>D6ZDP0</accession>
<name>D6ZDP0_SEGRD</name>
<dbReference type="eggNOG" id="COG1302">
    <property type="taxonomic scope" value="Bacteria"/>
</dbReference>
<organism evidence="1 2">
    <name type="scientific">Segniliparus rotundus (strain ATCC BAA-972 / CDC 1076 / CIP 108378 / DSM 44985 / JCM 13578)</name>
    <dbReference type="NCBI Taxonomy" id="640132"/>
    <lineage>
        <taxon>Bacteria</taxon>
        <taxon>Bacillati</taxon>
        <taxon>Actinomycetota</taxon>
        <taxon>Actinomycetes</taxon>
        <taxon>Mycobacteriales</taxon>
        <taxon>Segniliparaceae</taxon>
        <taxon>Segniliparus</taxon>
    </lineage>
</organism>
<protein>
    <recommendedName>
        <fullName evidence="3">Asp23/Gls24 family envelope stress response protein</fullName>
    </recommendedName>
</protein>
<evidence type="ECO:0000313" key="2">
    <source>
        <dbReference type="Proteomes" id="UP000002247"/>
    </source>
</evidence>
<sequence length="99" mass="10129">MSQPVAEKVDRLIAAITAIDGVVGLYSGDVAGPATHLPGRTVRGVRLGPKSGQVHVVLELREGLLALADDVRRVASDVAGVPVDVVVGDVVARDAAQAQ</sequence>
<dbReference type="EMBL" id="CP001958">
    <property type="protein sequence ID" value="ADG99297.1"/>
    <property type="molecule type" value="Genomic_DNA"/>
</dbReference>
<dbReference type="HOGENOM" id="CLU_160020_2_1_11"/>